<evidence type="ECO:0000256" key="6">
    <source>
        <dbReference type="ARBA" id="ARBA00039022"/>
    </source>
</evidence>
<dbReference type="InterPro" id="IPR001173">
    <property type="entry name" value="Glyco_trans_2-like"/>
</dbReference>
<keyword evidence="3" id="KW-0328">Glycosyltransferase</keyword>
<comment type="catalytic activity">
    <reaction evidence="8">
        <text>(2R)-3-phosphoglycerate + UDP-alpha-D-glucose = (2R)-2-O-(alpha-D-glucopyranosyl)-3-phospho-glycerate + UDP + H(+)</text>
        <dbReference type="Rhea" id="RHEA:31319"/>
        <dbReference type="ChEBI" id="CHEBI:15378"/>
        <dbReference type="ChEBI" id="CHEBI:58223"/>
        <dbReference type="ChEBI" id="CHEBI:58272"/>
        <dbReference type="ChEBI" id="CHEBI:58885"/>
        <dbReference type="ChEBI" id="CHEBI:62600"/>
        <dbReference type="EC" id="2.4.1.266"/>
    </reaction>
    <physiologicalReaction direction="left-to-right" evidence="8">
        <dbReference type="Rhea" id="RHEA:31320"/>
    </physiologicalReaction>
</comment>
<evidence type="ECO:0000313" key="12">
    <source>
        <dbReference type="Proteomes" id="UP001400965"/>
    </source>
</evidence>
<dbReference type="Gene3D" id="3.90.550.10">
    <property type="entry name" value="Spore Coat Polysaccharide Biosynthesis Protein SpsA, Chain A"/>
    <property type="match status" value="1"/>
</dbReference>
<comment type="cofactor">
    <cofactor evidence="1">
        <name>Mg(2+)</name>
        <dbReference type="ChEBI" id="CHEBI:18420"/>
    </cofactor>
</comment>
<dbReference type="Pfam" id="PF00535">
    <property type="entry name" value="Glycos_transf_2"/>
    <property type="match status" value="1"/>
</dbReference>
<evidence type="ECO:0000256" key="3">
    <source>
        <dbReference type="ARBA" id="ARBA00022676"/>
    </source>
</evidence>
<evidence type="ECO:0000256" key="4">
    <source>
        <dbReference type="ARBA" id="ARBA00022679"/>
    </source>
</evidence>
<dbReference type="EC" id="2.4.1.266" evidence="6"/>
<evidence type="ECO:0000256" key="8">
    <source>
        <dbReference type="ARBA" id="ARBA00048689"/>
    </source>
</evidence>
<keyword evidence="5" id="KW-0460">Magnesium</keyword>
<dbReference type="EMBL" id="BAAACP010000001">
    <property type="protein sequence ID" value="GAA0861187.1"/>
    <property type="molecule type" value="Genomic_DNA"/>
</dbReference>
<protein>
    <recommendedName>
        <fullName evidence="7">Glucosyl-3-phosphoglycerate synthase</fullName>
        <ecNumber evidence="6">2.4.1.266</ecNumber>
    </recommendedName>
</protein>
<dbReference type="InterPro" id="IPR029044">
    <property type="entry name" value="Nucleotide-diphossugar_trans"/>
</dbReference>
<evidence type="ECO:0000256" key="2">
    <source>
        <dbReference type="ARBA" id="ARBA00006739"/>
    </source>
</evidence>
<dbReference type="RefSeq" id="WP_346041125.1">
    <property type="nucleotide sequence ID" value="NZ_BAAACP010000001.1"/>
</dbReference>
<evidence type="ECO:0000256" key="9">
    <source>
        <dbReference type="ARBA" id="ARBA00048997"/>
    </source>
</evidence>
<evidence type="ECO:0000256" key="1">
    <source>
        <dbReference type="ARBA" id="ARBA00001946"/>
    </source>
</evidence>
<evidence type="ECO:0000313" key="11">
    <source>
        <dbReference type="EMBL" id="GAA0861187.1"/>
    </source>
</evidence>
<evidence type="ECO:0000256" key="5">
    <source>
        <dbReference type="ARBA" id="ARBA00022842"/>
    </source>
</evidence>
<evidence type="ECO:0000256" key="7">
    <source>
        <dbReference type="ARBA" id="ARBA00040894"/>
    </source>
</evidence>
<evidence type="ECO:0000259" key="10">
    <source>
        <dbReference type="Pfam" id="PF00535"/>
    </source>
</evidence>
<comment type="catalytic activity">
    <reaction evidence="9">
        <text>an NDP-alpha-D-glucose + (2R)-3-phosphoglycerate = (2R)-2-O-(alpha-D-glucopyranosyl)-3-phospho-glycerate + a ribonucleoside 5'-diphosphate + H(+)</text>
        <dbReference type="Rhea" id="RHEA:47244"/>
        <dbReference type="ChEBI" id="CHEBI:15378"/>
        <dbReference type="ChEBI" id="CHEBI:57930"/>
        <dbReference type="ChEBI" id="CHEBI:58272"/>
        <dbReference type="ChEBI" id="CHEBI:62600"/>
        <dbReference type="ChEBI" id="CHEBI:76533"/>
        <dbReference type="EC" id="2.4.1.266"/>
    </reaction>
    <physiologicalReaction direction="left-to-right" evidence="9">
        <dbReference type="Rhea" id="RHEA:47245"/>
    </physiologicalReaction>
</comment>
<gene>
    <name evidence="11" type="ORF">GCM10008917_01550</name>
</gene>
<accession>A0ABN1LWG7</accession>
<dbReference type="Proteomes" id="UP001400965">
    <property type="component" value="Unassembled WGS sequence"/>
</dbReference>
<dbReference type="PANTHER" id="PTHR48090:SF10">
    <property type="entry name" value="GLUCOSYL-3-PHOSPHOGLYCERATE SYNTHASE"/>
    <property type="match status" value="1"/>
</dbReference>
<feature type="domain" description="Glycosyltransferase 2-like" evidence="10">
    <location>
        <begin position="6"/>
        <end position="163"/>
    </location>
</feature>
<proteinExistence type="inferred from homology"/>
<dbReference type="CDD" id="cd04179">
    <property type="entry name" value="DPM_DPG-synthase_like"/>
    <property type="match status" value="1"/>
</dbReference>
<keyword evidence="4" id="KW-0808">Transferase</keyword>
<dbReference type="PANTHER" id="PTHR48090">
    <property type="entry name" value="UNDECAPRENYL-PHOSPHATE 4-DEOXY-4-FORMAMIDO-L-ARABINOSE TRANSFERASE-RELATED"/>
    <property type="match status" value="1"/>
</dbReference>
<reference evidence="11 12" key="1">
    <citation type="journal article" date="2019" name="Int. J. Syst. Evol. Microbiol.">
        <title>The Global Catalogue of Microorganisms (GCM) 10K type strain sequencing project: providing services to taxonomists for standard genome sequencing and annotation.</title>
        <authorList>
            <consortium name="The Broad Institute Genomics Platform"/>
            <consortium name="The Broad Institute Genome Sequencing Center for Infectious Disease"/>
            <person name="Wu L."/>
            <person name="Ma J."/>
        </authorList>
    </citation>
    <scope>NUCLEOTIDE SEQUENCE [LARGE SCALE GENOMIC DNA]</scope>
    <source>
        <strain evidence="11 12">JCM 6486</strain>
    </source>
</reference>
<organism evidence="11 12">
    <name type="scientific">Paraclostridium tenue</name>
    <dbReference type="NCBI Taxonomy" id="1737"/>
    <lineage>
        <taxon>Bacteria</taxon>
        <taxon>Bacillati</taxon>
        <taxon>Bacillota</taxon>
        <taxon>Clostridia</taxon>
        <taxon>Peptostreptococcales</taxon>
        <taxon>Peptostreptococcaceae</taxon>
        <taxon>Paraclostridium</taxon>
    </lineage>
</organism>
<dbReference type="InterPro" id="IPR050256">
    <property type="entry name" value="Glycosyltransferase_2"/>
</dbReference>
<sequence>MNPYVSIIVPAYNEEQKIKDTLLGIVNIDEINEIIVVDDGSSDNTEKMAKSVNNDKVKVFKLDKNKGKGYALNYGLDIAMKNANIIGFLDGDLGSSSSETIKLIKPVINNEVDVTIAKFPPAKKKGGMGFVKRLAKESVLEMTGVELDATISGQRIFKREVLEKFKEIPYGYGVEVGMTIDILKYGYSIKEVLVNMTHSETGRDLKGFIHRGKQFYHIKKIVNKKKKEWR</sequence>
<comment type="caution">
    <text evidence="11">The sequence shown here is derived from an EMBL/GenBank/DDBJ whole genome shotgun (WGS) entry which is preliminary data.</text>
</comment>
<comment type="similarity">
    <text evidence="2">Belongs to the glycosyltransferase 2 family.</text>
</comment>
<dbReference type="SUPFAM" id="SSF53448">
    <property type="entry name" value="Nucleotide-diphospho-sugar transferases"/>
    <property type="match status" value="1"/>
</dbReference>
<name>A0ABN1LWG7_9FIRM</name>
<keyword evidence="12" id="KW-1185">Reference proteome</keyword>